<comment type="caution">
    <text evidence="1">The sequence shown here is derived from an EMBL/GenBank/DDBJ whole genome shotgun (WGS) entry which is preliminary data.</text>
</comment>
<organism evidence="1 2">
    <name type="scientific">Acinetobacter nosocomialis</name>
    <dbReference type="NCBI Taxonomy" id="106654"/>
    <lineage>
        <taxon>Bacteria</taxon>
        <taxon>Pseudomonadati</taxon>
        <taxon>Pseudomonadota</taxon>
        <taxon>Gammaproteobacteria</taxon>
        <taxon>Moraxellales</taxon>
        <taxon>Moraxellaceae</taxon>
        <taxon>Acinetobacter</taxon>
        <taxon>Acinetobacter calcoaceticus/baumannii complex</taxon>
    </lineage>
</organism>
<gene>
    <name evidence="1" type="ORF">AE32_02166</name>
</gene>
<sequence>MNFENIKSLREKNDWHQVNGERRYISKDDVYLSFWLGEETVIEYFNLPKNLHSFDGYLSQLAQITKIEEMSGAFEYNSVKLENFKLYKFSGHVHRHGSMKPISVYFTVHPSINDDKTEIDMFSKALIHALNDKYALNLIIRCTDD</sequence>
<accession>A0A837AFM9</accession>
<evidence type="ECO:0000313" key="1">
    <source>
        <dbReference type="EMBL" id="KDM56008.1"/>
    </source>
</evidence>
<protein>
    <submittedName>
        <fullName evidence="1">Uncharacterized protein</fullName>
    </submittedName>
</protein>
<proteinExistence type="predicted"/>
<evidence type="ECO:0000313" key="2">
    <source>
        <dbReference type="Proteomes" id="UP000027208"/>
    </source>
</evidence>
<dbReference type="EMBL" id="JMUI01000007">
    <property type="protein sequence ID" value="KDM56008.1"/>
    <property type="molecule type" value="Genomic_DNA"/>
</dbReference>
<dbReference type="RefSeq" id="WP_001008603.1">
    <property type="nucleotide sequence ID" value="NZ_KK737786.1"/>
</dbReference>
<dbReference type="Proteomes" id="UP000027208">
    <property type="component" value="Unassembled WGS sequence"/>
</dbReference>
<dbReference type="AlphaFoldDB" id="A0A837AFM9"/>
<reference evidence="1 2" key="1">
    <citation type="submission" date="2014-04" db="EMBL/GenBank/DDBJ databases">
        <title>The Genome Sequence of Acinetobacter baumanii BIDMC 57.</title>
        <authorList>
            <consortium name="The Broad Institute Genomics Platform"/>
            <consortium name="The Broad Institute Genome Sequencing Center for Infectious Disease"/>
            <person name="Murphy C."/>
            <person name="Cosimi L."/>
            <person name="Cerqueira G."/>
            <person name="Feldgarden M."/>
            <person name="Earl A."/>
            <person name="Spencer M.D."/>
            <person name="Fodor A."/>
            <person name="Sautter R.L."/>
            <person name="Hung D."/>
            <person name="Onderdonk A.B."/>
            <person name="Ernst C."/>
            <person name="Delaney M."/>
            <person name="DuBois A."/>
            <person name="Young S.K."/>
            <person name="Zeng Q."/>
            <person name="Gargeya S."/>
            <person name="Abouelleil A."/>
            <person name="Alvarado L."/>
            <person name="Chapman S.B."/>
            <person name="Gainer-Dewar J."/>
            <person name="Goldberg J."/>
            <person name="Griggs A."/>
            <person name="Gujja S."/>
            <person name="Hansen M."/>
            <person name="Howarth C."/>
            <person name="Imamovic A."/>
            <person name="Larimer J."/>
            <person name="Pearson M."/>
            <person name="Poon T.W."/>
            <person name="Priest M."/>
            <person name="Roberts A."/>
            <person name="Saif S."/>
            <person name="Shea T."/>
            <person name="Sykes S."/>
            <person name="Wortman J."/>
            <person name="Nusbaum C."/>
            <person name="Birren B."/>
        </authorList>
    </citation>
    <scope>NUCLEOTIDE SEQUENCE [LARGE SCALE GENOMIC DNA]</scope>
    <source>
        <strain evidence="1 2">BIDMC 57</strain>
    </source>
</reference>
<name>A0A837AFM9_ACINO</name>